<evidence type="ECO:0000256" key="6">
    <source>
        <dbReference type="ARBA" id="ARBA00023125"/>
    </source>
</evidence>
<evidence type="ECO:0000313" key="12">
    <source>
        <dbReference type="Proteomes" id="UP000095282"/>
    </source>
</evidence>
<evidence type="ECO:0000256" key="3">
    <source>
        <dbReference type="ARBA" id="ARBA00022771"/>
    </source>
</evidence>
<dbReference type="GO" id="GO:0008270">
    <property type="term" value="F:zinc ion binding"/>
    <property type="evidence" value="ECO:0007669"/>
    <property type="project" value="UniProtKB-KW"/>
</dbReference>
<dbReference type="Pfam" id="PF00104">
    <property type="entry name" value="Hormone_recep"/>
    <property type="match status" value="2"/>
</dbReference>
<dbReference type="PROSITE" id="PS51843">
    <property type="entry name" value="NR_LBD"/>
    <property type="match status" value="2"/>
</dbReference>
<dbReference type="InterPro" id="IPR035500">
    <property type="entry name" value="NHR-like_dom_sf"/>
</dbReference>
<keyword evidence="9" id="KW-0539">Nucleus</keyword>
<reference evidence="13" key="1">
    <citation type="submission" date="2016-11" db="UniProtKB">
        <authorList>
            <consortium name="WormBaseParasite"/>
        </authorList>
    </citation>
    <scope>IDENTIFICATION</scope>
</reference>
<dbReference type="InterPro" id="IPR001628">
    <property type="entry name" value="Znf_hrmn_rcpt"/>
</dbReference>
<evidence type="ECO:0000256" key="5">
    <source>
        <dbReference type="ARBA" id="ARBA00023015"/>
    </source>
</evidence>
<name>A0A1I7UWJ7_9PELO</name>
<keyword evidence="4" id="KW-0862">Zinc</keyword>
<dbReference type="Gene3D" id="1.10.565.10">
    <property type="entry name" value="Retinoid X Receptor"/>
    <property type="match status" value="1"/>
</dbReference>
<evidence type="ECO:0000313" key="13">
    <source>
        <dbReference type="WBParaSite" id="Csp11.Scaffold630.g20060.t1"/>
    </source>
</evidence>
<accession>A0A1I7UWJ7</accession>
<dbReference type="PANTHER" id="PTHR45680">
    <property type="entry name" value="NUCLEAR HORMONE RECEPTOR FAMILY"/>
    <property type="match status" value="1"/>
</dbReference>
<evidence type="ECO:0000256" key="4">
    <source>
        <dbReference type="ARBA" id="ARBA00022833"/>
    </source>
</evidence>
<organism evidence="12 13">
    <name type="scientific">Caenorhabditis tropicalis</name>
    <dbReference type="NCBI Taxonomy" id="1561998"/>
    <lineage>
        <taxon>Eukaryota</taxon>
        <taxon>Metazoa</taxon>
        <taxon>Ecdysozoa</taxon>
        <taxon>Nematoda</taxon>
        <taxon>Chromadorea</taxon>
        <taxon>Rhabditida</taxon>
        <taxon>Rhabditina</taxon>
        <taxon>Rhabditomorpha</taxon>
        <taxon>Rhabditoidea</taxon>
        <taxon>Rhabditidae</taxon>
        <taxon>Peloderinae</taxon>
        <taxon>Caenorhabditis</taxon>
    </lineage>
</organism>
<dbReference type="SUPFAM" id="SSF57716">
    <property type="entry name" value="Glucocorticoid receptor-like (DNA-binding domain)"/>
    <property type="match status" value="1"/>
</dbReference>
<keyword evidence="5" id="KW-0805">Transcription regulation</keyword>
<dbReference type="InterPro" id="IPR051152">
    <property type="entry name" value="C.elegans_Orphan_NR"/>
</dbReference>
<dbReference type="WBParaSite" id="Csp11.Scaffold630.g20060.t1">
    <property type="protein sequence ID" value="Csp11.Scaffold630.g20060.t1"/>
    <property type="gene ID" value="Csp11.Scaffold630.g20060"/>
</dbReference>
<evidence type="ECO:0000259" key="11">
    <source>
        <dbReference type="PROSITE" id="PS51843"/>
    </source>
</evidence>
<dbReference type="SMART" id="SM00430">
    <property type="entry name" value="HOLI"/>
    <property type="match status" value="2"/>
</dbReference>
<keyword evidence="6" id="KW-0238">DNA-binding</keyword>
<evidence type="ECO:0000256" key="9">
    <source>
        <dbReference type="ARBA" id="ARBA00023242"/>
    </source>
</evidence>
<dbReference type="eggNOG" id="KOG3575">
    <property type="taxonomic scope" value="Eukaryota"/>
</dbReference>
<dbReference type="InterPro" id="IPR000536">
    <property type="entry name" value="Nucl_hrmn_rcpt_lig-bd"/>
</dbReference>
<feature type="domain" description="NR LBD" evidence="11">
    <location>
        <begin position="64"/>
        <end position="337"/>
    </location>
</feature>
<dbReference type="PANTHER" id="PTHR45680:SF30">
    <property type="entry name" value="NUCLEAR HORMONE RECEPTOR FAMILY"/>
    <property type="match status" value="1"/>
</dbReference>
<dbReference type="GO" id="GO:0003700">
    <property type="term" value="F:DNA-binding transcription factor activity"/>
    <property type="evidence" value="ECO:0007669"/>
    <property type="project" value="InterPro"/>
</dbReference>
<feature type="compositionally biased region" description="Basic and acidic residues" evidence="10">
    <location>
        <begin position="43"/>
        <end position="53"/>
    </location>
</feature>
<feature type="region of interest" description="Disordered" evidence="10">
    <location>
        <begin position="21"/>
        <end position="53"/>
    </location>
</feature>
<dbReference type="SUPFAM" id="SSF48508">
    <property type="entry name" value="Nuclear receptor ligand-binding domain"/>
    <property type="match status" value="2"/>
</dbReference>
<dbReference type="GO" id="GO:0043565">
    <property type="term" value="F:sequence-specific DNA binding"/>
    <property type="evidence" value="ECO:0007669"/>
    <property type="project" value="InterPro"/>
</dbReference>
<protein>
    <submittedName>
        <fullName evidence="13">NR LBD domain-containing protein</fullName>
    </submittedName>
</protein>
<evidence type="ECO:0000256" key="1">
    <source>
        <dbReference type="ARBA" id="ARBA00005993"/>
    </source>
</evidence>
<keyword evidence="8" id="KW-0675">Receptor</keyword>
<dbReference type="Proteomes" id="UP000095282">
    <property type="component" value="Unplaced"/>
</dbReference>
<comment type="similarity">
    <text evidence="1">Belongs to the nuclear hormone receptor family.</text>
</comment>
<proteinExistence type="inferred from homology"/>
<dbReference type="InterPro" id="IPR013088">
    <property type="entry name" value="Znf_NHR/GATA"/>
</dbReference>
<keyword evidence="2" id="KW-0479">Metal-binding</keyword>
<dbReference type="AlphaFoldDB" id="A0A1I7UWJ7"/>
<sequence length="634" mass="74510">MGMSSNNVQWHRDVNAIDKKFKKLKSQEPSDEDEDPSVPSTSKPKETVENKETLNRQSSRFTVDYDSIEIEVQRIFRTDFPSTSHEHFGSFGPLHKFTEWLKMIRKLQKSKEIVFENRLTEEFLIPHWKEQAKNIAVLFMHCTVFREFSLMEKCRFFKKLWKSVYRIDKIHTSVEVFGDDFVNEKILVISSDRAIQMNDLFFDFDWISDDELEAMLQSVLDYSDKLISVIGRPLCQLNLSIEEFSFLILNFMFSNEEQIPECFIELRDKFLHSISDELHDYYQKNNVLNYASRISNIMKVVHAMRKIHHDDLAVAANIRCQACRYQKCIEVGMNTSAMKLKDDEKKTLNLKILKSKETIANNIVQTLIHVESGLEKFRISAYNPNYYEMGTLIQLLECENRLSVADRFGPMPGWPLQREQICRTEIAKKSMTRDIPDTQPQFSSNKKLWMLYNTFTTIEYIKTFDFFNRLDMKDRLILAGHVSLICTYFHMAYFGVSKKIDCMVQPDGSECPQKDESHYELTTIPMAPLIRLRVELIEYILLKAICVCNPTVQNLSEHAQIILTRERQRYAEVLFDYCQKTRNNGPNRYVELLGVIPVLEQQQHISKTFFILRIAPILAKYQQTALFFTEIMYS</sequence>
<evidence type="ECO:0000256" key="10">
    <source>
        <dbReference type="SAM" id="MobiDB-lite"/>
    </source>
</evidence>
<dbReference type="Gene3D" id="3.30.50.10">
    <property type="entry name" value="Erythroid Transcription Factor GATA-1, subunit A"/>
    <property type="match status" value="1"/>
</dbReference>
<keyword evidence="3" id="KW-0863">Zinc-finger</keyword>
<dbReference type="Pfam" id="PF00105">
    <property type="entry name" value="zf-C4"/>
    <property type="match status" value="1"/>
</dbReference>
<keyword evidence="12" id="KW-1185">Reference proteome</keyword>
<keyword evidence="7" id="KW-0804">Transcription</keyword>
<feature type="domain" description="NR LBD" evidence="11">
    <location>
        <begin position="417"/>
        <end position="632"/>
    </location>
</feature>
<evidence type="ECO:0000256" key="2">
    <source>
        <dbReference type="ARBA" id="ARBA00022723"/>
    </source>
</evidence>
<evidence type="ECO:0000256" key="7">
    <source>
        <dbReference type="ARBA" id="ARBA00023163"/>
    </source>
</evidence>
<dbReference type="STRING" id="1561998.A0A1I7UWJ7"/>
<evidence type="ECO:0000256" key="8">
    <source>
        <dbReference type="ARBA" id="ARBA00023170"/>
    </source>
</evidence>